<evidence type="ECO:0000256" key="12">
    <source>
        <dbReference type="SAM" id="Phobius"/>
    </source>
</evidence>
<evidence type="ECO:0000256" key="2">
    <source>
        <dbReference type="ARBA" id="ARBA00022527"/>
    </source>
</evidence>
<dbReference type="Pfam" id="PF00069">
    <property type="entry name" value="Pkinase"/>
    <property type="match status" value="1"/>
</dbReference>
<keyword evidence="4 15" id="KW-0808">Transferase</keyword>
<dbReference type="PANTHER" id="PTHR24353:SF37">
    <property type="entry name" value="CAMP-DEPENDENT PROTEIN KINASE CATALYTIC SUBUNIT PRKX"/>
    <property type="match status" value="1"/>
</dbReference>
<feature type="domain" description="Cyclic nucleotide-binding" evidence="14">
    <location>
        <begin position="302"/>
        <end position="351"/>
    </location>
</feature>
<name>G0R3I4_ICHMU</name>
<sequence>MTHNKKIIKQLTKQKQSKILNLQYNVQKIILFSTIYNNHNCKQKQNKIKYIYFFNNNLINTFYIQYNKNNRETLVQGMKYCYVEENEFIMKQGDNNAFTFYIFEKGEVEVQINNQKVKKLELGDGFGELALLYSAQRSASCLALVKSYFWIIDRNTFKQEVEQMIKKEYQLNRKFIDKIHFFQNLTTVQKDSIAGALIDQRFYKDQNIVNQDEPASSFYIIKVGQVEVFSDNKQIRTLKAGQSFGETALLQGVQIRTMTVKASENTKCLALGRDVLTQLLGDKIETIIYRNIAKQTLEKAQGFKELNSEQLDKIIDIMNIQRKYKDEKVFINELQPAHYYCIILKGIVKVLVFFANCNYLFIYFQKKKFRQEQYLKGQIIDSQILKQFENQEIQQNFICEENSIVAFISYQLLFQKLEGTLYQTIQRNIAQNLKLKAKSEKLKEKGANIKLEDLRILQKLGVGQFGSVYLVKNIQNNQIFALKIIQKHYIVQINLENHMIEEKKVMQMINHNNLVVYIKSFNDQYFIYFLLEYIHGQELYEVIREIGILSIWDSQFYIGSLILIFEYLHSLNIVYRDIKPENIMINDKGYVKLIDMGAAKILSNNEYGGFGRTFTVIGTPHYMAPEILSGKGYNYFVDLWSIGICLYEFLCGSLPFGEDMEDPYEIYEDIIKKKLQFNHYIKDQKSKNLIQQLLNRQPQMRLGGSFNNLKQHQFFKNMDWVFLLFYFYSFFFIVFFQQKLIDMEYEAPFIPNNYLKIDQEEINNTQGKQIFEQIQEEEGQLILPEKSSVENWDNSF</sequence>
<dbReference type="Gene3D" id="2.60.120.10">
    <property type="entry name" value="Jelly Rolls"/>
    <property type="match status" value="3"/>
</dbReference>
<keyword evidence="12" id="KW-1133">Transmembrane helix</keyword>
<keyword evidence="7 11" id="KW-0067">ATP-binding</keyword>
<dbReference type="eggNOG" id="KOG0614">
    <property type="taxonomic scope" value="Eukaryota"/>
</dbReference>
<evidence type="ECO:0000256" key="8">
    <source>
        <dbReference type="ARBA" id="ARBA00022842"/>
    </source>
</evidence>
<keyword evidence="6 15" id="KW-0418">Kinase</keyword>
<dbReference type="GeneID" id="14904048"/>
<dbReference type="FunCoup" id="G0R3I4">
    <property type="interactions" value="6"/>
</dbReference>
<feature type="domain" description="Protein kinase" evidence="13">
    <location>
        <begin position="454"/>
        <end position="715"/>
    </location>
</feature>
<dbReference type="InterPro" id="IPR017441">
    <property type="entry name" value="Protein_kinase_ATP_BS"/>
</dbReference>
<organism evidence="15 16">
    <name type="scientific">Ichthyophthirius multifiliis</name>
    <name type="common">White spot disease agent</name>
    <name type="synonym">Ich</name>
    <dbReference type="NCBI Taxonomy" id="5932"/>
    <lineage>
        <taxon>Eukaryota</taxon>
        <taxon>Sar</taxon>
        <taxon>Alveolata</taxon>
        <taxon>Ciliophora</taxon>
        <taxon>Intramacronucleata</taxon>
        <taxon>Oligohymenophorea</taxon>
        <taxon>Hymenostomatida</taxon>
        <taxon>Ophryoglenina</taxon>
        <taxon>Ichthyophthirius</taxon>
    </lineage>
</organism>
<dbReference type="SMART" id="SM00220">
    <property type="entry name" value="S_TKc"/>
    <property type="match status" value="1"/>
</dbReference>
<dbReference type="InterPro" id="IPR018490">
    <property type="entry name" value="cNMP-bd_dom_sf"/>
</dbReference>
<dbReference type="AlphaFoldDB" id="G0R3I4"/>
<keyword evidence="16" id="KW-1185">Reference proteome</keyword>
<dbReference type="RefSeq" id="XP_004027318.1">
    <property type="nucleotide sequence ID" value="XM_004027269.1"/>
</dbReference>
<keyword evidence="3" id="KW-0140">cGMP</keyword>
<feature type="binding site" evidence="11">
    <location>
        <position position="483"/>
    </location>
    <ligand>
        <name>ATP</name>
        <dbReference type="ChEBI" id="CHEBI:30616"/>
    </ligand>
</feature>
<keyword evidence="5 11" id="KW-0547">Nucleotide-binding</keyword>
<dbReference type="GO" id="GO:0005952">
    <property type="term" value="C:cAMP-dependent protein kinase complex"/>
    <property type="evidence" value="ECO:0007669"/>
    <property type="project" value="TreeGrafter"/>
</dbReference>
<evidence type="ECO:0000256" key="9">
    <source>
        <dbReference type="ARBA" id="ARBA00022992"/>
    </source>
</evidence>
<dbReference type="FunFam" id="2.60.120.10:FF:000089">
    <property type="entry name" value="cGMP-dependent protein kinase 5-1"/>
    <property type="match status" value="1"/>
</dbReference>
<dbReference type="FunFam" id="3.30.200.20:FF:000042">
    <property type="entry name" value="Aurora kinase A"/>
    <property type="match status" value="1"/>
</dbReference>
<keyword evidence="2" id="KW-0723">Serine/threonine-protein kinase</keyword>
<dbReference type="InterPro" id="IPR008271">
    <property type="entry name" value="Ser/Thr_kinase_AS"/>
</dbReference>
<evidence type="ECO:0000256" key="11">
    <source>
        <dbReference type="PROSITE-ProRule" id="PRU10141"/>
    </source>
</evidence>
<dbReference type="InterPro" id="IPR000719">
    <property type="entry name" value="Prot_kinase_dom"/>
</dbReference>
<dbReference type="InterPro" id="IPR014710">
    <property type="entry name" value="RmlC-like_jellyroll"/>
</dbReference>
<dbReference type="EMBL" id="GL984303">
    <property type="protein sequence ID" value="EGR27973.1"/>
    <property type="molecule type" value="Genomic_DNA"/>
</dbReference>
<dbReference type="PANTHER" id="PTHR24353">
    <property type="entry name" value="CYCLIC NUCLEOTIDE-DEPENDENT PROTEIN KINASE"/>
    <property type="match status" value="1"/>
</dbReference>
<dbReference type="OrthoDB" id="100546at2759"/>
<evidence type="ECO:0000313" key="16">
    <source>
        <dbReference type="Proteomes" id="UP000008983"/>
    </source>
</evidence>
<evidence type="ECO:0000256" key="5">
    <source>
        <dbReference type="ARBA" id="ARBA00022741"/>
    </source>
</evidence>
<gene>
    <name evidence="15" type="ORF">IMG5_185560</name>
</gene>
<dbReference type="SUPFAM" id="SSF51206">
    <property type="entry name" value="cAMP-binding domain-like"/>
    <property type="match status" value="3"/>
</dbReference>
<evidence type="ECO:0000256" key="1">
    <source>
        <dbReference type="ARBA" id="ARBA00001946"/>
    </source>
</evidence>
<dbReference type="Proteomes" id="UP000008983">
    <property type="component" value="Unassembled WGS sequence"/>
</dbReference>
<feature type="transmembrane region" description="Helical" evidence="12">
    <location>
        <begin position="720"/>
        <end position="736"/>
    </location>
</feature>
<reference evidence="15 16" key="1">
    <citation type="submission" date="2011-07" db="EMBL/GenBank/DDBJ databases">
        <authorList>
            <person name="Coyne R."/>
            <person name="Brami D."/>
            <person name="Johnson J."/>
            <person name="Hostetler J."/>
            <person name="Hannick L."/>
            <person name="Clark T."/>
            <person name="Cassidy-Hanley D."/>
            <person name="Inman J."/>
        </authorList>
    </citation>
    <scope>NUCLEOTIDE SEQUENCE [LARGE SCALE GENOMIC DNA]</scope>
    <source>
        <strain evidence="15 16">G5</strain>
    </source>
</reference>
<accession>G0R3I4</accession>
<dbReference type="Gene3D" id="3.30.200.20">
    <property type="entry name" value="Phosphorylase Kinase, domain 1"/>
    <property type="match status" value="1"/>
</dbReference>
<dbReference type="SMART" id="SM00100">
    <property type="entry name" value="cNMP"/>
    <property type="match status" value="2"/>
</dbReference>
<evidence type="ECO:0000256" key="7">
    <source>
        <dbReference type="ARBA" id="ARBA00022840"/>
    </source>
</evidence>
<evidence type="ECO:0000259" key="13">
    <source>
        <dbReference type="PROSITE" id="PS50011"/>
    </source>
</evidence>
<dbReference type="GO" id="GO:0030553">
    <property type="term" value="F:cGMP binding"/>
    <property type="evidence" value="ECO:0007669"/>
    <property type="project" value="UniProtKB-KW"/>
</dbReference>
<protein>
    <recommendedName>
        <fullName evidence="10">cGMP-dependent protein kinase</fullName>
    </recommendedName>
</protein>
<evidence type="ECO:0000256" key="4">
    <source>
        <dbReference type="ARBA" id="ARBA00022679"/>
    </source>
</evidence>
<feature type="domain" description="Cyclic nucleotide-binding" evidence="14">
    <location>
        <begin position="181"/>
        <end position="281"/>
    </location>
</feature>
<dbReference type="Pfam" id="PF00027">
    <property type="entry name" value="cNMP_binding"/>
    <property type="match status" value="2"/>
</dbReference>
<proteinExistence type="predicted"/>
<evidence type="ECO:0000313" key="15">
    <source>
        <dbReference type="EMBL" id="EGR27973.1"/>
    </source>
</evidence>
<dbReference type="InterPro" id="IPR011009">
    <property type="entry name" value="Kinase-like_dom_sf"/>
</dbReference>
<dbReference type="CDD" id="cd00038">
    <property type="entry name" value="CAP_ED"/>
    <property type="match status" value="2"/>
</dbReference>
<dbReference type="PROSITE" id="PS00107">
    <property type="entry name" value="PROTEIN_KINASE_ATP"/>
    <property type="match status" value="1"/>
</dbReference>
<dbReference type="PROSITE" id="PS50011">
    <property type="entry name" value="PROTEIN_KINASE_DOM"/>
    <property type="match status" value="1"/>
</dbReference>
<keyword evidence="12" id="KW-0472">Membrane</keyword>
<evidence type="ECO:0000256" key="3">
    <source>
        <dbReference type="ARBA" id="ARBA00022535"/>
    </source>
</evidence>
<keyword evidence="9" id="KW-0142">cGMP-binding</keyword>
<dbReference type="PROSITE" id="PS00108">
    <property type="entry name" value="PROTEIN_KINASE_ST"/>
    <property type="match status" value="1"/>
</dbReference>
<dbReference type="OMA" id="IEIVECM"/>
<dbReference type="Gene3D" id="1.10.510.10">
    <property type="entry name" value="Transferase(Phosphotransferase) domain 1"/>
    <property type="match status" value="1"/>
</dbReference>
<dbReference type="PROSITE" id="PS50042">
    <property type="entry name" value="CNMP_BINDING_3"/>
    <property type="match status" value="3"/>
</dbReference>
<dbReference type="STRING" id="857967.G0R3I4"/>
<dbReference type="GO" id="GO:0004691">
    <property type="term" value="F:cAMP-dependent protein kinase activity"/>
    <property type="evidence" value="ECO:0007669"/>
    <property type="project" value="TreeGrafter"/>
</dbReference>
<dbReference type="GO" id="GO:0005524">
    <property type="term" value="F:ATP binding"/>
    <property type="evidence" value="ECO:0007669"/>
    <property type="project" value="UniProtKB-UniRule"/>
</dbReference>
<evidence type="ECO:0000256" key="10">
    <source>
        <dbReference type="ARBA" id="ARBA00024113"/>
    </source>
</evidence>
<feature type="domain" description="Cyclic nucleotide-binding" evidence="14">
    <location>
        <begin position="62"/>
        <end position="178"/>
    </location>
</feature>
<evidence type="ECO:0000259" key="14">
    <source>
        <dbReference type="PROSITE" id="PS50042"/>
    </source>
</evidence>
<comment type="cofactor">
    <cofactor evidence="1">
        <name>Mg(2+)</name>
        <dbReference type="ChEBI" id="CHEBI:18420"/>
    </cofactor>
</comment>
<dbReference type="InParanoid" id="G0R3I4"/>
<evidence type="ECO:0000256" key="6">
    <source>
        <dbReference type="ARBA" id="ARBA00022777"/>
    </source>
</evidence>
<dbReference type="InterPro" id="IPR000595">
    <property type="entry name" value="cNMP-bd_dom"/>
</dbReference>
<keyword evidence="8" id="KW-0460">Magnesium</keyword>
<dbReference type="SUPFAM" id="SSF56112">
    <property type="entry name" value="Protein kinase-like (PK-like)"/>
    <property type="match status" value="1"/>
</dbReference>
<keyword evidence="12" id="KW-0812">Transmembrane</keyword>